<evidence type="ECO:0000256" key="1">
    <source>
        <dbReference type="SAM" id="SignalP"/>
    </source>
</evidence>
<proteinExistence type="predicted"/>
<name>A0A222NZJ8_9GAMM</name>
<dbReference type="EMBL" id="CP016397">
    <property type="protein sequence ID" value="ASQ45017.1"/>
    <property type="molecule type" value="Genomic_DNA"/>
</dbReference>
<sequence length="88" mass="9832">MRKYLLGLSFLALSQAISAHPIAQPTSCITSQFSAVGDQYWKTVTLRLTNSCGKPVDFQNTTVTFKSTTAINTSFWGSFHLYPTRIMH</sequence>
<protein>
    <submittedName>
        <fullName evidence="2">Uncharacterized protein</fullName>
    </submittedName>
</protein>
<evidence type="ECO:0000313" key="3">
    <source>
        <dbReference type="Proteomes" id="UP000201728"/>
    </source>
</evidence>
<dbReference type="Proteomes" id="UP000201728">
    <property type="component" value="Chromosome"/>
</dbReference>
<organism evidence="2 3">
    <name type="scientific">Legionella clemsonensis</name>
    <dbReference type="NCBI Taxonomy" id="1867846"/>
    <lineage>
        <taxon>Bacteria</taxon>
        <taxon>Pseudomonadati</taxon>
        <taxon>Pseudomonadota</taxon>
        <taxon>Gammaproteobacteria</taxon>
        <taxon>Legionellales</taxon>
        <taxon>Legionellaceae</taxon>
        <taxon>Legionella</taxon>
    </lineage>
</organism>
<feature type="chain" id="PRO_5013053053" evidence="1">
    <location>
        <begin position="20"/>
        <end position="88"/>
    </location>
</feature>
<dbReference type="AlphaFoldDB" id="A0A222NZJ8"/>
<dbReference type="KEGG" id="lcd:clem_02270"/>
<reference evidence="2 3" key="1">
    <citation type="submission" date="2016-07" db="EMBL/GenBank/DDBJ databases">
        <authorList>
            <person name="Hassler H."/>
        </authorList>
    </citation>
    <scope>NUCLEOTIDE SEQUENCE [LARGE SCALE GENOMIC DNA]</scope>
    <source>
        <strain evidence="2 3">CDC-D5610</strain>
    </source>
</reference>
<accession>A0A222NZJ8</accession>
<keyword evidence="1" id="KW-0732">Signal</keyword>
<feature type="signal peptide" evidence="1">
    <location>
        <begin position="1"/>
        <end position="19"/>
    </location>
</feature>
<evidence type="ECO:0000313" key="2">
    <source>
        <dbReference type="EMBL" id="ASQ45017.1"/>
    </source>
</evidence>
<gene>
    <name evidence="2" type="ORF">clem_02270</name>
</gene>
<dbReference type="RefSeq" id="WP_094090123.1">
    <property type="nucleotide sequence ID" value="NZ_CP016397.1"/>
</dbReference>
<keyword evidence="3" id="KW-1185">Reference proteome</keyword>